<dbReference type="PIRSF" id="PIRSF000904">
    <property type="entry name" value="FBPtase_SBPase"/>
    <property type="match status" value="1"/>
</dbReference>
<evidence type="ECO:0000259" key="26">
    <source>
        <dbReference type="Pfam" id="PF18913"/>
    </source>
</evidence>
<evidence type="ECO:0000256" key="11">
    <source>
        <dbReference type="ARBA" id="ARBA00022723"/>
    </source>
</evidence>
<evidence type="ECO:0000313" key="28">
    <source>
        <dbReference type="WBParaSite" id="TMUE_2000007462.1"/>
    </source>
</evidence>
<keyword evidence="13" id="KW-0106">Calcium</keyword>
<evidence type="ECO:0000256" key="18">
    <source>
        <dbReference type="ARBA" id="ARBA00032973"/>
    </source>
</evidence>
<keyword evidence="10" id="KW-0597">Phosphoprotein</keyword>
<dbReference type="Pfam" id="PF18913">
    <property type="entry name" value="FBPase_C"/>
    <property type="match status" value="1"/>
</dbReference>
<name>A0A5S6QKP5_TRIMR</name>
<evidence type="ECO:0000256" key="2">
    <source>
        <dbReference type="ARBA" id="ARBA00001946"/>
    </source>
</evidence>
<dbReference type="FunFam" id="3.40.190.80:FF:000001">
    <property type="entry name" value="Fructose-1,6-bisphosphatase class 1"/>
    <property type="match status" value="1"/>
</dbReference>
<comment type="pathway">
    <text evidence="6">Carbohydrate biosynthesis; gluconeogenesis.</text>
</comment>
<dbReference type="STRING" id="70415.A0A5S6QKP5"/>
<dbReference type="NCBIfam" id="NF006779">
    <property type="entry name" value="PRK09293.1-3"/>
    <property type="match status" value="1"/>
</dbReference>
<evidence type="ECO:0000256" key="9">
    <source>
        <dbReference type="ARBA" id="ARBA00022490"/>
    </source>
</evidence>
<dbReference type="GO" id="GO:0006094">
    <property type="term" value="P:gluconeogenesis"/>
    <property type="evidence" value="ECO:0007669"/>
    <property type="project" value="UniProtKB-UniPathway"/>
</dbReference>
<dbReference type="FunFam" id="3.30.540.10:FF:000005">
    <property type="entry name" value="Fructose-1,6-bisphosphatase isozyme 2"/>
    <property type="match status" value="1"/>
</dbReference>
<dbReference type="Proteomes" id="UP000046395">
    <property type="component" value="Unassembled WGS sequence"/>
</dbReference>
<evidence type="ECO:0000256" key="13">
    <source>
        <dbReference type="ARBA" id="ARBA00022837"/>
    </source>
</evidence>
<dbReference type="HAMAP" id="MF_01855">
    <property type="entry name" value="FBPase_class1"/>
    <property type="match status" value="1"/>
</dbReference>
<evidence type="ECO:0000256" key="6">
    <source>
        <dbReference type="ARBA" id="ARBA00004742"/>
    </source>
</evidence>
<evidence type="ECO:0000313" key="27">
    <source>
        <dbReference type="Proteomes" id="UP000046395"/>
    </source>
</evidence>
<comment type="function">
    <text evidence="19">Catalyzes the hydrolysis of fructose 1,6-bisphosphate to fructose 6-phosphate in the presence of divalent cations and probably participates in glycogen synthesis from carbohydrate precursors, such as lactate.</text>
</comment>
<evidence type="ECO:0000256" key="17">
    <source>
        <dbReference type="ARBA" id="ARBA00023277"/>
    </source>
</evidence>
<dbReference type="PANTHER" id="PTHR11556:SF1">
    <property type="entry name" value="FRUCTOSE-BISPHOSPHATASE"/>
    <property type="match status" value="1"/>
</dbReference>
<protein>
    <recommendedName>
        <fullName evidence="21">Fructose-1,6-bisphosphatase isozyme 2</fullName>
        <ecNumber evidence="8">3.1.3.11</ecNumber>
    </recommendedName>
    <alternativeName>
        <fullName evidence="18">D-fructose-1,6-bisphosphate 1-phosphohydrolase</fullName>
    </alternativeName>
    <alternativeName>
        <fullName evidence="22">D-fructose-1,6-bisphosphate 1-phosphohydrolase 2</fullName>
    </alternativeName>
    <alternativeName>
        <fullName evidence="23">Muscle FBPase</fullName>
    </alternativeName>
</protein>
<dbReference type="GO" id="GO:0046872">
    <property type="term" value="F:metal ion binding"/>
    <property type="evidence" value="ECO:0007669"/>
    <property type="project" value="UniProtKB-KW"/>
</dbReference>
<dbReference type="AlphaFoldDB" id="A0A5S6QKP5"/>
<dbReference type="GO" id="GO:0006000">
    <property type="term" value="P:fructose metabolic process"/>
    <property type="evidence" value="ECO:0007669"/>
    <property type="project" value="TreeGrafter"/>
</dbReference>
<comment type="similarity">
    <text evidence="7 24">Belongs to the FBPase class 1 family.</text>
</comment>
<evidence type="ECO:0000256" key="3">
    <source>
        <dbReference type="ARBA" id="ARBA00004123"/>
    </source>
</evidence>
<reference evidence="28" key="1">
    <citation type="submission" date="2019-12" db="UniProtKB">
        <authorList>
            <consortium name="WormBaseParasite"/>
        </authorList>
    </citation>
    <scope>IDENTIFICATION</scope>
</reference>
<evidence type="ECO:0000256" key="19">
    <source>
        <dbReference type="ARBA" id="ARBA00037516"/>
    </source>
</evidence>
<evidence type="ECO:0000256" key="16">
    <source>
        <dbReference type="ARBA" id="ARBA00023242"/>
    </source>
</evidence>
<dbReference type="NCBIfam" id="NF006778">
    <property type="entry name" value="PRK09293.1-1"/>
    <property type="match status" value="1"/>
</dbReference>
<dbReference type="UniPathway" id="UPA00138"/>
<evidence type="ECO:0000256" key="12">
    <source>
        <dbReference type="ARBA" id="ARBA00022801"/>
    </source>
</evidence>
<dbReference type="Gene3D" id="3.30.540.10">
    <property type="entry name" value="Fructose-1,6-Bisphosphatase, subunit A, domain 1"/>
    <property type="match status" value="1"/>
</dbReference>
<evidence type="ECO:0000256" key="5">
    <source>
        <dbReference type="ARBA" id="ARBA00004282"/>
    </source>
</evidence>
<dbReference type="GO" id="GO:0042132">
    <property type="term" value="F:fructose 1,6-bisphosphate 1-phosphatase activity"/>
    <property type="evidence" value="ECO:0007669"/>
    <property type="project" value="UniProtKB-EC"/>
</dbReference>
<evidence type="ECO:0000256" key="24">
    <source>
        <dbReference type="RuleBase" id="RU000508"/>
    </source>
</evidence>
<evidence type="ECO:0000256" key="7">
    <source>
        <dbReference type="ARBA" id="ARBA00010941"/>
    </source>
</evidence>
<dbReference type="EC" id="3.1.3.11" evidence="8"/>
<dbReference type="GO" id="GO:0030388">
    <property type="term" value="P:fructose 1,6-bisphosphate metabolic process"/>
    <property type="evidence" value="ECO:0007669"/>
    <property type="project" value="TreeGrafter"/>
</dbReference>
<evidence type="ECO:0000256" key="22">
    <source>
        <dbReference type="ARBA" id="ARBA00042757"/>
    </source>
</evidence>
<dbReference type="InterPro" id="IPR044015">
    <property type="entry name" value="FBPase_C_dom"/>
</dbReference>
<comment type="catalytic activity">
    <reaction evidence="1">
        <text>beta-D-fructose 1,6-bisphosphate + H2O = beta-D-fructose 6-phosphate + phosphate</text>
        <dbReference type="Rhea" id="RHEA:11064"/>
        <dbReference type="ChEBI" id="CHEBI:15377"/>
        <dbReference type="ChEBI" id="CHEBI:32966"/>
        <dbReference type="ChEBI" id="CHEBI:43474"/>
        <dbReference type="ChEBI" id="CHEBI:57634"/>
        <dbReference type="EC" id="3.1.3.11"/>
    </reaction>
</comment>
<evidence type="ECO:0000256" key="14">
    <source>
        <dbReference type="ARBA" id="ARBA00022842"/>
    </source>
</evidence>
<evidence type="ECO:0000256" key="8">
    <source>
        <dbReference type="ARBA" id="ARBA00013093"/>
    </source>
</evidence>
<keyword evidence="9" id="KW-0963">Cytoplasm</keyword>
<dbReference type="GO" id="GO:0030018">
    <property type="term" value="C:Z disc"/>
    <property type="evidence" value="ECO:0007669"/>
    <property type="project" value="UniProtKB-SubCell"/>
</dbReference>
<keyword evidence="12 24" id="KW-0378">Hydrolase</keyword>
<dbReference type="PANTHER" id="PTHR11556">
    <property type="entry name" value="FRUCTOSE-1,6-BISPHOSPHATASE-RELATED"/>
    <property type="match status" value="1"/>
</dbReference>
<dbReference type="InterPro" id="IPR033391">
    <property type="entry name" value="FBPase_N"/>
</dbReference>
<evidence type="ECO:0000259" key="25">
    <source>
        <dbReference type="Pfam" id="PF00316"/>
    </source>
</evidence>
<dbReference type="Pfam" id="PF00316">
    <property type="entry name" value="FBPase"/>
    <property type="match status" value="1"/>
</dbReference>
<accession>A0A5S6QKP5</accession>
<keyword evidence="15" id="KW-0965">Cell junction</keyword>
<evidence type="ECO:0000256" key="21">
    <source>
        <dbReference type="ARBA" id="ARBA00040321"/>
    </source>
</evidence>
<evidence type="ECO:0000256" key="1">
    <source>
        <dbReference type="ARBA" id="ARBA00001273"/>
    </source>
</evidence>
<dbReference type="GO" id="GO:0006002">
    <property type="term" value="P:fructose 6-phosphate metabolic process"/>
    <property type="evidence" value="ECO:0007669"/>
    <property type="project" value="TreeGrafter"/>
</dbReference>
<dbReference type="GO" id="GO:0005986">
    <property type="term" value="P:sucrose biosynthetic process"/>
    <property type="evidence" value="ECO:0007669"/>
    <property type="project" value="TreeGrafter"/>
</dbReference>
<dbReference type="GO" id="GO:0005829">
    <property type="term" value="C:cytosol"/>
    <property type="evidence" value="ECO:0007669"/>
    <property type="project" value="TreeGrafter"/>
</dbReference>
<dbReference type="InterPro" id="IPR028343">
    <property type="entry name" value="FBPtase"/>
</dbReference>
<comment type="subunit">
    <text evidence="20">Homotetramer. Interacts with ALDOA; the interaction blocks inhibition by physiological concentrations of AMP and reduces inhibition by Ca(2+). Interacts with alpha-actinin and F-actin.</text>
</comment>
<dbReference type="PROSITE" id="PS00124">
    <property type="entry name" value="FBPASE"/>
    <property type="match status" value="1"/>
</dbReference>
<evidence type="ECO:0000256" key="20">
    <source>
        <dbReference type="ARBA" id="ARBA00038670"/>
    </source>
</evidence>
<feature type="domain" description="Fructose-1-6-bisphosphatase class 1 C-terminal" evidence="26">
    <location>
        <begin position="251"/>
        <end position="379"/>
    </location>
</feature>
<dbReference type="PIRSF" id="PIRSF500210">
    <property type="entry name" value="FBPtase"/>
    <property type="match status" value="1"/>
</dbReference>
<dbReference type="InterPro" id="IPR020548">
    <property type="entry name" value="Fructose_bisphosphatase_AS"/>
</dbReference>
<dbReference type="GO" id="GO:0070161">
    <property type="term" value="C:anchoring junction"/>
    <property type="evidence" value="ECO:0007669"/>
    <property type="project" value="UniProtKB-SubCell"/>
</dbReference>
<keyword evidence="27" id="KW-1185">Reference proteome</keyword>
<dbReference type="Gene3D" id="3.40.190.80">
    <property type="match status" value="1"/>
</dbReference>
<feature type="domain" description="Fructose-1-6-bisphosphatase class I N-terminal" evidence="25">
    <location>
        <begin position="59"/>
        <end position="247"/>
    </location>
</feature>
<dbReference type="GO" id="GO:0005634">
    <property type="term" value="C:nucleus"/>
    <property type="evidence" value="ECO:0007669"/>
    <property type="project" value="UniProtKB-SubCell"/>
</dbReference>
<keyword evidence="16" id="KW-0539">Nucleus</keyword>
<dbReference type="SUPFAM" id="SSF56655">
    <property type="entry name" value="Carbohydrate phosphatase"/>
    <property type="match status" value="1"/>
</dbReference>
<evidence type="ECO:0000256" key="23">
    <source>
        <dbReference type="ARBA" id="ARBA00043165"/>
    </source>
</evidence>
<comment type="subcellular location">
    <subcellularLocation>
        <location evidence="5">Cell junction</location>
    </subcellularLocation>
    <subcellularLocation>
        <location evidence="4">Cytoplasm</location>
        <location evidence="4">Myofibril</location>
        <location evidence="4">Sarcomere</location>
        <location evidence="4">Z line</location>
    </subcellularLocation>
    <subcellularLocation>
        <location evidence="3">Nucleus</location>
    </subcellularLocation>
</comment>
<evidence type="ECO:0000256" key="4">
    <source>
        <dbReference type="ARBA" id="ARBA00004216"/>
    </source>
</evidence>
<keyword evidence="17 24" id="KW-0119">Carbohydrate metabolism</keyword>
<dbReference type="InterPro" id="IPR000146">
    <property type="entry name" value="FBPase_class-1"/>
</dbReference>
<organism evidence="27 28">
    <name type="scientific">Trichuris muris</name>
    <name type="common">Mouse whipworm</name>
    <dbReference type="NCBI Taxonomy" id="70415"/>
    <lineage>
        <taxon>Eukaryota</taxon>
        <taxon>Metazoa</taxon>
        <taxon>Ecdysozoa</taxon>
        <taxon>Nematoda</taxon>
        <taxon>Enoplea</taxon>
        <taxon>Dorylaimia</taxon>
        <taxon>Trichinellida</taxon>
        <taxon>Trichuridae</taxon>
        <taxon>Trichuris</taxon>
    </lineage>
</organism>
<evidence type="ECO:0000256" key="10">
    <source>
        <dbReference type="ARBA" id="ARBA00022553"/>
    </source>
</evidence>
<evidence type="ECO:0000256" key="15">
    <source>
        <dbReference type="ARBA" id="ARBA00022949"/>
    </source>
</evidence>
<proteinExistence type="inferred from homology"/>
<comment type="cofactor">
    <cofactor evidence="2">
        <name>Mg(2+)</name>
        <dbReference type="ChEBI" id="CHEBI:18420"/>
    </cofactor>
</comment>
<dbReference type="PRINTS" id="PR00115">
    <property type="entry name" value="F16BPHPHTASE"/>
</dbReference>
<keyword evidence="14" id="KW-0460">Magnesium</keyword>
<dbReference type="CDD" id="cd00354">
    <property type="entry name" value="FBPase"/>
    <property type="match status" value="1"/>
</dbReference>
<dbReference type="WBParaSite" id="TMUE_2000007462.1">
    <property type="protein sequence ID" value="TMUE_2000007462.1"/>
    <property type="gene ID" value="WBGene00288725"/>
</dbReference>
<sequence>MRRFEDSQLWASCRRLSKSQVSVELFGELGQSARSESVQTEIMDHRRASEQFGIDTDSITLTRFVLSKQRKIPGARGDFTNLINSILTAVKAISSAVRKAGMANLYGMDGTTNVQGESVKKIDVLSNELMVNMISSSFTACLMVSEEDTDVIEVTGPKQGKYVVVFDPLDGSSNIDCCGSIGTIFGIYAKVSSGMPNLEDVLQCGRNMLAAGYALYGSATMVVLTLGHGVNGFTLDPAVGEFILTHPKIQVPRRGRIYSINESLTKYWDKPTVEYVTDRKALNTENEEPYQARYVGSMVADIHRTLMYGGIFMYPASTKAPKGKLRLLYECNPMAMIMEQGGGMATTGTMPILDVKPESIHQRSPIVMGSADDVEDYLEFQPLMLRLFSPDVLFVILVTTGLDFTKALSINLQGVGRSTLNSDRILRCAASANLLVRGRCPSAALRRSTAALAKAMAPSDQSRRLSWSIAVYVDVEEVLNRLDIYSLPYV</sequence>
<keyword evidence="11" id="KW-0479">Metal-binding</keyword>